<evidence type="ECO:0000256" key="1">
    <source>
        <dbReference type="SAM" id="MobiDB-lite"/>
    </source>
</evidence>
<dbReference type="EMBL" id="PQXK01000001">
    <property type="protein sequence ID" value="TGO43472.1"/>
    <property type="molecule type" value="Genomic_DNA"/>
</dbReference>
<evidence type="ECO:0000313" key="3">
    <source>
        <dbReference type="Proteomes" id="UP000297814"/>
    </source>
</evidence>
<dbReference type="AlphaFoldDB" id="A0A4Z1H7P1"/>
<keyword evidence="3" id="KW-1185">Reference proteome</keyword>
<comment type="caution">
    <text evidence="2">The sequence shown here is derived from an EMBL/GenBank/DDBJ whole genome shotgun (WGS) entry which is preliminary data.</text>
</comment>
<organism evidence="2 3">
    <name type="scientific">Botrytis hyacinthi</name>
    <dbReference type="NCBI Taxonomy" id="278943"/>
    <lineage>
        <taxon>Eukaryota</taxon>
        <taxon>Fungi</taxon>
        <taxon>Dikarya</taxon>
        <taxon>Ascomycota</taxon>
        <taxon>Pezizomycotina</taxon>
        <taxon>Leotiomycetes</taxon>
        <taxon>Helotiales</taxon>
        <taxon>Sclerotiniaceae</taxon>
        <taxon>Botrytis</taxon>
    </lineage>
</organism>
<feature type="compositionally biased region" description="Low complexity" evidence="1">
    <location>
        <begin position="1"/>
        <end position="11"/>
    </location>
</feature>
<dbReference type="Proteomes" id="UP000297814">
    <property type="component" value="Unassembled WGS sequence"/>
</dbReference>
<feature type="region of interest" description="Disordered" evidence="1">
    <location>
        <begin position="1"/>
        <end position="20"/>
    </location>
</feature>
<reference evidence="2 3" key="1">
    <citation type="submission" date="2017-12" db="EMBL/GenBank/DDBJ databases">
        <title>Comparative genomics of Botrytis spp.</title>
        <authorList>
            <person name="Valero-Jimenez C.A."/>
            <person name="Tapia P."/>
            <person name="Veloso J."/>
            <person name="Silva-Moreno E."/>
            <person name="Staats M."/>
            <person name="Valdes J.H."/>
            <person name="Van Kan J.A.L."/>
        </authorList>
    </citation>
    <scope>NUCLEOTIDE SEQUENCE [LARGE SCALE GENOMIC DNA]</scope>
    <source>
        <strain evidence="2 3">Bh0001</strain>
    </source>
</reference>
<sequence>MVTSSGVSPGSSLGGGAAGTDREVISVQPVHWNNAHLAESFVTEDLLTSPLNVGENILEATWKLTNRSAGE</sequence>
<name>A0A4Z1H7P1_9HELO</name>
<accession>A0A4Z1H7P1</accession>
<gene>
    <name evidence="2" type="ORF">BHYA_0001g01030</name>
</gene>
<evidence type="ECO:0000313" key="2">
    <source>
        <dbReference type="EMBL" id="TGO43472.1"/>
    </source>
</evidence>
<protein>
    <submittedName>
        <fullName evidence="2">Uncharacterized protein</fullName>
    </submittedName>
</protein>
<proteinExistence type="predicted"/>